<reference evidence="1" key="1">
    <citation type="journal article" date="2023" name="Insect Mol. Biol.">
        <title>Genome sequencing provides insights into the evolution of gene families encoding plant cell wall-degrading enzymes in longhorned beetles.</title>
        <authorList>
            <person name="Shin N.R."/>
            <person name="Okamura Y."/>
            <person name="Kirsch R."/>
            <person name="Pauchet Y."/>
        </authorList>
    </citation>
    <scope>NUCLEOTIDE SEQUENCE</scope>
    <source>
        <strain evidence="1">MMC_N1</strain>
    </source>
</reference>
<evidence type="ECO:0008006" key="3">
    <source>
        <dbReference type="Google" id="ProtNLM"/>
    </source>
</evidence>
<accession>A0ABQ9IVR1</accession>
<protein>
    <recommendedName>
        <fullName evidence="3">Ig-like domain-containing protein</fullName>
    </recommendedName>
</protein>
<dbReference type="Proteomes" id="UP001162164">
    <property type="component" value="Unassembled WGS sequence"/>
</dbReference>
<comment type="caution">
    <text evidence="1">The sequence shown here is derived from an EMBL/GenBank/DDBJ whole genome shotgun (WGS) entry which is preliminary data.</text>
</comment>
<keyword evidence="2" id="KW-1185">Reference proteome</keyword>
<sequence length="99" mass="11642">MTTQSLKRNRERDRYVKRGSTVQLKCVITQSLEEPASEPKLNLDGTTSPHSRWLWYVHYRMTMFNFVLRALTTVYLDEFQKSNREVSAPTPIFSVICNK</sequence>
<name>A0ABQ9IVR1_9CUCU</name>
<gene>
    <name evidence="1" type="ORF">NQ317_001042</name>
</gene>
<evidence type="ECO:0000313" key="2">
    <source>
        <dbReference type="Proteomes" id="UP001162164"/>
    </source>
</evidence>
<evidence type="ECO:0000313" key="1">
    <source>
        <dbReference type="EMBL" id="KAJ8966420.1"/>
    </source>
</evidence>
<proteinExistence type="predicted"/>
<dbReference type="EMBL" id="JAPWTJ010002372">
    <property type="protein sequence ID" value="KAJ8966420.1"/>
    <property type="molecule type" value="Genomic_DNA"/>
</dbReference>
<organism evidence="1 2">
    <name type="scientific">Molorchus minor</name>
    <dbReference type="NCBI Taxonomy" id="1323400"/>
    <lineage>
        <taxon>Eukaryota</taxon>
        <taxon>Metazoa</taxon>
        <taxon>Ecdysozoa</taxon>
        <taxon>Arthropoda</taxon>
        <taxon>Hexapoda</taxon>
        <taxon>Insecta</taxon>
        <taxon>Pterygota</taxon>
        <taxon>Neoptera</taxon>
        <taxon>Endopterygota</taxon>
        <taxon>Coleoptera</taxon>
        <taxon>Polyphaga</taxon>
        <taxon>Cucujiformia</taxon>
        <taxon>Chrysomeloidea</taxon>
        <taxon>Cerambycidae</taxon>
        <taxon>Lamiinae</taxon>
        <taxon>Monochamini</taxon>
        <taxon>Molorchus</taxon>
    </lineage>
</organism>